<dbReference type="Proteomes" id="UP001596413">
    <property type="component" value="Unassembled WGS sequence"/>
</dbReference>
<dbReference type="EMBL" id="JBHSZO010000042">
    <property type="protein sequence ID" value="MFC7220798.1"/>
    <property type="molecule type" value="Genomic_DNA"/>
</dbReference>
<organism evidence="1 2">
    <name type="scientific">Streptomyces polyrhachis</name>
    <dbReference type="NCBI Taxonomy" id="1282885"/>
    <lineage>
        <taxon>Bacteria</taxon>
        <taxon>Bacillati</taxon>
        <taxon>Actinomycetota</taxon>
        <taxon>Actinomycetes</taxon>
        <taxon>Kitasatosporales</taxon>
        <taxon>Streptomycetaceae</taxon>
        <taxon>Streptomyces</taxon>
    </lineage>
</organism>
<dbReference type="RefSeq" id="WP_386417730.1">
    <property type="nucleotide sequence ID" value="NZ_JBHSZO010000042.1"/>
</dbReference>
<comment type="caution">
    <text evidence="1">The sequence shown here is derived from an EMBL/GenBank/DDBJ whole genome shotgun (WGS) entry which is preliminary data.</text>
</comment>
<proteinExistence type="predicted"/>
<evidence type="ECO:0000313" key="1">
    <source>
        <dbReference type="EMBL" id="MFC7220798.1"/>
    </source>
</evidence>
<gene>
    <name evidence="1" type="ORF">ACFQLX_21945</name>
</gene>
<keyword evidence="2" id="KW-1185">Reference proteome</keyword>
<protein>
    <submittedName>
        <fullName evidence="1">DUF6230 family protein</fullName>
    </submittedName>
</protein>
<accession>A0ABW2GJA0</accession>
<name>A0ABW2GJA0_9ACTN</name>
<dbReference type="InterPro" id="IPR046198">
    <property type="entry name" value="DUF6230"/>
</dbReference>
<evidence type="ECO:0000313" key="2">
    <source>
        <dbReference type="Proteomes" id="UP001596413"/>
    </source>
</evidence>
<reference evidence="2" key="1">
    <citation type="journal article" date="2019" name="Int. J. Syst. Evol. Microbiol.">
        <title>The Global Catalogue of Microorganisms (GCM) 10K type strain sequencing project: providing services to taxonomists for standard genome sequencing and annotation.</title>
        <authorList>
            <consortium name="The Broad Institute Genomics Platform"/>
            <consortium name="The Broad Institute Genome Sequencing Center for Infectious Disease"/>
            <person name="Wu L."/>
            <person name="Ma J."/>
        </authorList>
    </citation>
    <scope>NUCLEOTIDE SEQUENCE [LARGE SCALE GENOMIC DNA]</scope>
    <source>
        <strain evidence="2">CGMCC 1.13681</strain>
    </source>
</reference>
<dbReference type="Pfam" id="PF19741">
    <property type="entry name" value="DUF6230"/>
    <property type="match status" value="1"/>
</dbReference>
<sequence length="218" mass="22237">MQSQVRGGTRWKRFAVVMVPSVAATAVIGVALAQGALAASFAVSGQEFKVTADELDGLGMTQYGGIDAGVDYESGKVTKQHAVAISGFDSAKITNMCQSVVTPLPGGNKVTLRLQAGHKGKPVTADTLYIDSSALDANAVMTNINIGVAAGAAGASGPNAKGPGIGKGDHTAPGGFAQEAERAVLTDVEQTAWATSAGTFTLNGLSLRLHWGDDKQCY</sequence>